<evidence type="ECO:0000256" key="5">
    <source>
        <dbReference type="ARBA" id="ARBA00022692"/>
    </source>
</evidence>
<keyword evidence="11" id="KW-1185">Reference proteome</keyword>
<protein>
    <submittedName>
        <fullName evidence="10">EamA family transporter RarD</fullName>
    </submittedName>
</protein>
<keyword evidence="4" id="KW-1003">Cell membrane</keyword>
<feature type="transmembrane region" description="Helical" evidence="8">
    <location>
        <begin position="75"/>
        <end position="93"/>
    </location>
</feature>
<evidence type="ECO:0000256" key="1">
    <source>
        <dbReference type="ARBA" id="ARBA00004651"/>
    </source>
</evidence>
<keyword evidence="7 8" id="KW-0472">Membrane</keyword>
<reference evidence="10 11" key="1">
    <citation type="submission" date="2018-03" db="EMBL/GenBank/DDBJ databases">
        <title>Neisseria weixii sp. nov., isolated from the intestinal contents of Tibetan Plateau pika (Ochotona curzoniae) in Yushu, Qinghai Province, China.</title>
        <authorList>
            <person name="Gui Z."/>
        </authorList>
    </citation>
    <scope>NUCLEOTIDE SEQUENCE [LARGE SCALE GENOMIC DNA]</scope>
    <source>
        <strain evidence="10 11">ATCC 51483</strain>
    </source>
</reference>
<accession>A0A2P7TXJ7</accession>
<dbReference type="SUPFAM" id="SSF103481">
    <property type="entry name" value="Multidrug resistance efflux transporter EmrE"/>
    <property type="match status" value="2"/>
</dbReference>
<feature type="transmembrane region" description="Helical" evidence="8">
    <location>
        <begin position="178"/>
        <end position="198"/>
    </location>
</feature>
<dbReference type="AlphaFoldDB" id="A0A2P7TXJ7"/>
<evidence type="ECO:0000313" key="10">
    <source>
        <dbReference type="EMBL" id="PSJ79457.1"/>
    </source>
</evidence>
<comment type="subcellular location">
    <subcellularLocation>
        <location evidence="1">Cell membrane</location>
        <topology evidence="1">Multi-pass membrane protein</topology>
    </subcellularLocation>
</comment>
<feature type="transmembrane region" description="Helical" evidence="8">
    <location>
        <begin position="37"/>
        <end position="54"/>
    </location>
</feature>
<evidence type="ECO:0000256" key="6">
    <source>
        <dbReference type="ARBA" id="ARBA00022989"/>
    </source>
</evidence>
<feature type="transmembrane region" description="Helical" evidence="8">
    <location>
        <begin position="7"/>
        <end position="25"/>
    </location>
</feature>
<keyword evidence="5 8" id="KW-0812">Transmembrane</keyword>
<comment type="similarity">
    <text evidence="2">Belongs to the EamA transporter family.</text>
</comment>
<dbReference type="InterPro" id="IPR000620">
    <property type="entry name" value="EamA_dom"/>
</dbReference>
<feature type="transmembrane region" description="Helical" evidence="8">
    <location>
        <begin position="267"/>
        <end position="288"/>
    </location>
</feature>
<evidence type="ECO:0000256" key="3">
    <source>
        <dbReference type="ARBA" id="ARBA00022448"/>
    </source>
</evidence>
<evidence type="ECO:0000256" key="7">
    <source>
        <dbReference type="ARBA" id="ARBA00023136"/>
    </source>
</evidence>
<dbReference type="Proteomes" id="UP000241868">
    <property type="component" value="Unassembled WGS sequence"/>
</dbReference>
<feature type="transmembrane region" description="Helical" evidence="8">
    <location>
        <begin position="105"/>
        <end position="123"/>
    </location>
</feature>
<evidence type="ECO:0000256" key="8">
    <source>
        <dbReference type="SAM" id="Phobius"/>
    </source>
</evidence>
<dbReference type="EMBL" id="PXYY01000106">
    <property type="protein sequence ID" value="PSJ79457.1"/>
    <property type="molecule type" value="Genomic_DNA"/>
</dbReference>
<gene>
    <name evidence="10" type="primary">rarD</name>
    <name evidence="10" type="ORF">C7N83_12070</name>
</gene>
<comment type="caution">
    <text evidence="10">The sequence shown here is derived from an EMBL/GenBank/DDBJ whole genome shotgun (WGS) entry which is preliminary data.</text>
</comment>
<feature type="transmembrane region" description="Helical" evidence="8">
    <location>
        <begin position="152"/>
        <end position="169"/>
    </location>
</feature>
<evidence type="ECO:0000256" key="4">
    <source>
        <dbReference type="ARBA" id="ARBA00022475"/>
    </source>
</evidence>
<evidence type="ECO:0000259" key="9">
    <source>
        <dbReference type="Pfam" id="PF00892"/>
    </source>
</evidence>
<evidence type="ECO:0000313" key="11">
    <source>
        <dbReference type="Proteomes" id="UP000241868"/>
    </source>
</evidence>
<name>A0A2P7TXJ7_9NEIS</name>
<feature type="transmembrane region" description="Helical" evidence="8">
    <location>
        <begin position="241"/>
        <end position="261"/>
    </location>
</feature>
<organism evidence="10 11">
    <name type="scientific">Neisseria iguanae</name>
    <dbReference type="NCBI Taxonomy" id="90242"/>
    <lineage>
        <taxon>Bacteria</taxon>
        <taxon>Pseudomonadati</taxon>
        <taxon>Pseudomonadota</taxon>
        <taxon>Betaproteobacteria</taxon>
        <taxon>Neisseriales</taxon>
        <taxon>Neisseriaceae</taxon>
        <taxon>Neisseria</taxon>
    </lineage>
</organism>
<dbReference type="RefSeq" id="WP_106742948.1">
    <property type="nucleotide sequence ID" value="NZ_PXYY01000106.1"/>
</dbReference>
<keyword evidence="6 8" id="KW-1133">Transmembrane helix</keyword>
<dbReference type="InterPro" id="IPR004626">
    <property type="entry name" value="RarD"/>
</dbReference>
<sequence>MSIMTKGVLAAVCSNILFAMLFLYGLWMRPMTGTDVFAWRMVAMLFALFALMNMTRSWPAARSFSLSVGTNWKRCLLVVMPTPILASQLWLFVWAPVNGEGLNVAAGYFLFPLAMMLAGRIWFQERLNRLQHWAVAFACAGVAWSLLHSAAFSWATVWVFATYPVYYLFRRGLGVPSLVGLFIDLMLIAPFMLVYILTQSASLDILAAHPHLWFFVVLLGINSAVAMYLNLQANGQLPVAVFSMLSYLEPILLFVVSVTLLEEPLEAQALVSYGLIWIGLCIMMYNGWRSMTKPQIA</sequence>
<evidence type="ECO:0000256" key="2">
    <source>
        <dbReference type="ARBA" id="ARBA00007362"/>
    </source>
</evidence>
<dbReference type="Pfam" id="PF00892">
    <property type="entry name" value="EamA"/>
    <property type="match status" value="1"/>
</dbReference>
<dbReference type="OrthoDB" id="3250831at2"/>
<proteinExistence type="inferred from homology"/>
<dbReference type="InterPro" id="IPR037185">
    <property type="entry name" value="EmrE-like"/>
</dbReference>
<dbReference type="NCBIfam" id="TIGR00688">
    <property type="entry name" value="rarD"/>
    <property type="match status" value="1"/>
</dbReference>
<dbReference type="GO" id="GO:0005886">
    <property type="term" value="C:plasma membrane"/>
    <property type="evidence" value="ECO:0007669"/>
    <property type="project" value="UniProtKB-SubCell"/>
</dbReference>
<feature type="transmembrane region" description="Helical" evidence="8">
    <location>
        <begin position="130"/>
        <end position="146"/>
    </location>
</feature>
<feature type="domain" description="EamA" evidence="9">
    <location>
        <begin position="147"/>
        <end position="284"/>
    </location>
</feature>
<feature type="transmembrane region" description="Helical" evidence="8">
    <location>
        <begin position="210"/>
        <end position="229"/>
    </location>
</feature>
<keyword evidence="3" id="KW-0813">Transport</keyword>